<evidence type="ECO:0000313" key="1">
    <source>
        <dbReference type="EMBL" id="MBB5428784.1"/>
    </source>
</evidence>
<name>A0A6I1Q2L2_PARAM</name>
<dbReference type="OrthoDB" id="9114029at2"/>
<organism evidence="1 2">
    <name type="scientific">Paraburkholderia atlantica</name>
    <dbReference type="NCBI Taxonomy" id="2654982"/>
    <lineage>
        <taxon>Bacteria</taxon>
        <taxon>Pseudomonadati</taxon>
        <taxon>Pseudomonadota</taxon>
        <taxon>Betaproteobacteria</taxon>
        <taxon>Burkholderiales</taxon>
        <taxon>Burkholderiaceae</taxon>
        <taxon>Paraburkholderia</taxon>
    </lineage>
</organism>
<keyword evidence="2" id="KW-1185">Reference proteome</keyword>
<proteinExistence type="predicted"/>
<dbReference type="PROSITE" id="PS51257">
    <property type="entry name" value="PROKAR_LIPOPROTEIN"/>
    <property type="match status" value="1"/>
</dbReference>
<dbReference type="AlphaFoldDB" id="A0A6I1Q2L2"/>
<reference evidence="1 2" key="1">
    <citation type="submission" date="2020-08" db="EMBL/GenBank/DDBJ databases">
        <title>Genomic Encyclopedia of Type Strains, Phase IV (KMG-V): Genome sequencing to study the core and pangenomes of soil and plant-associated prokaryotes.</title>
        <authorList>
            <person name="Whitman W."/>
        </authorList>
    </citation>
    <scope>NUCLEOTIDE SEQUENCE [LARGE SCALE GENOMIC DNA]</scope>
    <source>
        <strain evidence="1 2">JPY158</strain>
    </source>
</reference>
<dbReference type="RefSeq" id="WP_018432887.1">
    <property type="nucleotide sequence ID" value="NZ_JACHDD010000015.1"/>
</dbReference>
<comment type="caution">
    <text evidence="1">The sequence shown here is derived from an EMBL/GenBank/DDBJ whole genome shotgun (WGS) entry which is preliminary data.</text>
</comment>
<sequence>MIARFNGNTTGSVAFTTAVAACLFAFLLPVFHADGVLKPVCLAVVGALIVEMNRRSIIGGLVKRASRKTGTSARQAVFINGVRVGEIREADAIAIKLEALRDPRNYVAQFANIIAFMCRGAAASLVLTPLLLFWLALFCAWTAPETFQTAISAMVHLQPGDLANFATTLILLAQIAFVIAVGLSFAFGLDLGLENVFRRAAHREIRLAIDCATDGEMTLRAPGASLSLA</sequence>
<dbReference type="EMBL" id="JACHDD010000015">
    <property type="protein sequence ID" value="MBB5428784.1"/>
    <property type="molecule type" value="Genomic_DNA"/>
</dbReference>
<gene>
    <name evidence="1" type="ORF">HDG40_006979</name>
</gene>
<accession>A0A6I1Q2L2</accession>
<dbReference type="Proteomes" id="UP000592780">
    <property type="component" value="Unassembled WGS sequence"/>
</dbReference>
<evidence type="ECO:0000313" key="2">
    <source>
        <dbReference type="Proteomes" id="UP000592780"/>
    </source>
</evidence>
<protein>
    <submittedName>
        <fullName evidence="1">Uncharacterized protein</fullName>
    </submittedName>
</protein>